<dbReference type="GO" id="GO:0003700">
    <property type="term" value="F:DNA-binding transcription factor activity"/>
    <property type="evidence" value="ECO:0007669"/>
    <property type="project" value="TreeGrafter"/>
</dbReference>
<dbReference type="CDD" id="cd01392">
    <property type="entry name" value="HTH_LacI"/>
    <property type="match status" value="1"/>
</dbReference>
<dbReference type="InterPro" id="IPR001761">
    <property type="entry name" value="Peripla_BP/Lac1_sug-bd_dom"/>
</dbReference>
<dbReference type="PANTHER" id="PTHR30146:SF109">
    <property type="entry name" value="HTH-TYPE TRANSCRIPTIONAL REGULATOR GALS"/>
    <property type="match status" value="1"/>
</dbReference>
<dbReference type="Gene3D" id="3.40.50.2300">
    <property type="match status" value="2"/>
</dbReference>
<sequence>MNKINIKYLAKELNLAISTVSRALRDSHEISAATKAKVFALAKELNYEPNPNASGLRGQKTKMIAVVIPDMVNDFFSLVISGIEKITQSKGYHILLYFTHGDHELEVSFIKTLANGRVDGVLLSMSSENNNRHHLGELEKKGIPLVMFDRVCDTLQHVVKVTTDNYESAVIATRHLIDAGCKKIAYLQVHKNISVGKIRMKGYLDALQQHSSQASPLVLESANDNEETFQFLQQMLIKEKPDGIFASIEKLAVICYRVCEKIRLKIPEDIKVISFSNLQTASLLNPSLTTITQPAFDIGETAANELFQLINRKDKSVAVERNVVLKSRLIKGRSTARN</sequence>
<feature type="domain" description="HTH lacI-type" evidence="4">
    <location>
        <begin position="4"/>
        <end position="58"/>
    </location>
</feature>
<gene>
    <name evidence="5" type="ORF">EG028_09320</name>
</gene>
<dbReference type="SMART" id="SM00354">
    <property type="entry name" value="HTH_LACI"/>
    <property type="match status" value="1"/>
</dbReference>
<dbReference type="SUPFAM" id="SSF53822">
    <property type="entry name" value="Periplasmic binding protein-like I"/>
    <property type="match status" value="1"/>
</dbReference>
<keyword evidence="6" id="KW-1185">Reference proteome</keyword>
<dbReference type="SUPFAM" id="SSF47413">
    <property type="entry name" value="lambda repressor-like DNA-binding domains"/>
    <property type="match status" value="1"/>
</dbReference>
<evidence type="ECO:0000256" key="2">
    <source>
        <dbReference type="ARBA" id="ARBA00023125"/>
    </source>
</evidence>
<dbReference type="OrthoDB" id="667031at2"/>
<organism evidence="5 6">
    <name type="scientific">Chitinophaga barathri</name>
    <dbReference type="NCBI Taxonomy" id="1647451"/>
    <lineage>
        <taxon>Bacteria</taxon>
        <taxon>Pseudomonadati</taxon>
        <taxon>Bacteroidota</taxon>
        <taxon>Chitinophagia</taxon>
        <taxon>Chitinophagales</taxon>
        <taxon>Chitinophagaceae</taxon>
        <taxon>Chitinophaga</taxon>
    </lineage>
</organism>
<accession>A0A3N4MDR9</accession>
<keyword evidence="2" id="KW-0238">DNA-binding</keyword>
<dbReference type="PROSITE" id="PS50932">
    <property type="entry name" value="HTH_LACI_2"/>
    <property type="match status" value="1"/>
</dbReference>
<evidence type="ECO:0000256" key="3">
    <source>
        <dbReference type="ARBA" id="ARBA00023163"/>
    </source>
</evidence>
<dbReference type="Proteomes" id="UP000279089">
    <property type="component" value="Unassembled WGS sequence"/>
</dbReference>
<comment type="caution">
    <text evidence="5">The sequence shown here is derived from an EMBL/GenBank/DDBJ whole genome shotgun (WGS) entry which is preliminary data.</text>
</comment>
<reference evidence="6" key="1">
    <citation type="submission" date="2018-11" db="EMBL/GenBank/DDBJ databases">
        <title>Chitinophaga lutea sp.nov., isolate from arsenic contaminated soil.</title>
        <authorList>
            <person name="Zong Y."/>
        </authorList>
    </citation>
    <scope>NUCLEOTIDE SEQUENCE [LARGE SCALE GENOMIC DNA]</scope>
    <source>
        <strain evidence="6">YLT18</strain>
    </source>
</reference>
<evidence type="ECO:0000313" key="5">
    <source>
        <dbReference type="EMBL" id="RPD41505.1"/>
    </source>
</evidence>
<evidence type="ECO:0000313" key="6">
    <source>
        <dbReference type="Proteomes" id="UP000279089"/>
    </source>
</evidence>
<dbReference type="InterPro" id="IPR010982">
    <property type="entry name" value="Lambda_DNA-bd_dom_sf"/>
</dbReference>
<dbReference type="GO" id="GO:0000976">
    <property type="term" value="F:transcription cis-regulatory region binding"/>
    <property type="evidence" value="ECO:0007669"/>
    <property type="project" value="TreeGrafter"/>
</dbReference>
<evidence type="ECO:0000259" key="4">
    <source>
        <dbReference type="PROSITE" id="PS50932"/>
    </source>
</evidence>
<dbReference type="PANTHER" id="PTHR30146">
    <property type="entry name" value="LACI-RELATED TRANSCRIPTIONAL REPRESSOR"/>
    <property type="match status" value="1"/>
</dbReference>
<evidence type="ECO:0000256" key="1">
    <source>
        <dbReference type="ARBA" id="ARBA00023015"/>
    </source>
</evidence>
<name>A0A3N4MDR9_9BACT</name>
<dbReference type="RefSeq" id="WP_120516194.1">
    <property type="nucleotide sequence ID" value="NZ_QXZY01000005.1"/>
</dbReference>
<keyword evidence="1" id="KW-0805">Transcription regulation</keyword>
<proteinExistence type="predicted"/>
<dbReference type="CDD" id="cd06267">
    <property type="entry name" value="PBP1_LacI_sugar_binding-like"/>
    <property type="match status" value="1"/>
</dbReference>
<dbReference type="InterPro" id="IPR028082">
    <property type="entry name" value="Peripla_BP_I"/>
</dbReference>
<keyword evidence="3" id="KW-0804">Transcription</keyword>
<dbReference type="Pfam" id="PF00356">
    <property type="entry name" value="LacI"/>
    <property type="match status" value="1"/>
</dbReference>
<dbReference type="InterPro" id="IPR000843">
    <property type="entry name" value="HTH_LacI"/>
</dbReference>
<dbReference type="EMBL" id="RMBX01000004">
    <property type="protein sequence ID" value="RPD41505.1"/>
    <property type="molecule type" value="Genomic_DNA"/>
</dbReference>
<dbReference type="Pfam" id="PF00532">
    <property type="entry name" value="Peripla_BP_1"/>
    <property type="match status" value="1"/>
</dbReference>
<dbReference type="Gene3D" id="1.10.260.40">
    <property type="entry name" value="lambda repressor-like DNA-binding domains"/>
    <property type="match status" value="1"/>
</dbReference>
<protein>
    <submittedName>
        <fullName evidence="5">LacI family transcriptional regulator</fullName>
    </submittedName>
</protein>
<dbReference type="AlphaFoldDB" id="A0A3N4MDR9"/>